<feature type="domain" description="RNA polymerase sigma-70 region 2" evidence="5">
    <location>
        <begin position="12"/>
        <end position="75"/>
    </location>
</feature>
<evidence type="ECO:0000259" key="6">
    <source>
        <dbReference type="Pfam" id="PF08281"/>
    </source>
</evidence>
<dbReference type="GO" id="GO:0006352">
    <property type="term" value="P:DNA-templated transcription initiation"/>
    <property type="evidence" value="ECO:0007669"/>
    <property type="project" value="InterPro"/>
</dbReference>
<dbReference type="InterPro" id="IPR013249">
    <property type="entry name" value="RNA_pol_sigma70_r4_t2"/>
</dbReference>
<keyword evidence="2" id="KW-0805">Transcription regulation</keyword>
<dbReference type="Gene3D" id="1.10.1740.10">
    <property type="match status" value="1"/>
</dbReference>
<dbReference type="RefSeq" id="WP_150714269.1">
    <property type="nucleotide sequence ID" value="NZ_CABVGY010000001.1"/>
</dbReference>
<evidence type="ECO:0000256" key="3">
    <source>
        <dbReference type="ARBA" id="ARBA00023082"/>
    </source>
</evidence>
<evidence type="ECO:0000256" key="4">
    <source>
        <dbReference type="ARBA" id="ARBA00023163"/>
    </source>
</evidence>
<comment type="similarity">
    <text evidence="1">Belongs to the sigma-70 factor family. ECF subfamily.</text>
</comment>
<dbReference type="Gene3D" id="1.10.10.10">
    <property type="entry name" value="Winged helix-like DNA-binding domain superfamily/Winged helix DNA-binding domain"/>
    <property type="match status" value="1"/>
</dbReference>
<dbReference type="Proteomes" id="UP000326729">
    <property type="component" value="Unassembled WGS sequence"/>
</dbReference>
<dbReference type="InterPro" id="IPR039425">
    <property type="entry name" value="RNA_pol_sigma-70-like"/>
</dbReference>
<sequence>MASCKPMTLTRLVEIHYEELKTYIQRRAGSSAIASDIVQETWLRAARHSTKQPDKPLAYLYRTATNLLLDRQRQETTHGRYLGEIGLADEIECPLSPPDEAAGIHQELERLSVALDDLPEKYRSVFLLSRCEGFTLREISMQLDIKERTLEKQIAKGMQHCRARLIEAKRPRRFAVP</sequence>
<dbReference type="EMBL" id="CABVGY010000001">
    <property type="protein sequence ID" value="VVM36807.1"/>
    <property type="molecule type" value="Genomic_DNA"/>
</dbReference>
<evidence type="ECO:0000259" key="5">
    <source>
        <dbReference type="Pfam" id="PF04542"/>
    </source>
</evidence>
<dbReference type="InterPro" id="IPR014284">
    <property type="entry name" value="RNA_pol_sigma-70_dom"/>
</dbReference>
<dbReference type="PANTHER" id="PTHR43133">
    <property type="entry name" value="RNA POLYMERASE ECF-TYPE SIGMA FACTO"/>
    <property type="match status" value="1"/>
</dbReference>
<dbReference type="GO" id="GO:0003677">
    <property type="term" value="F:DNA binding"/>
    <property type="evidence" value="ECO:0007669"/>
    <property type="project" value="InterPro"/>
</dbReference>
<evidence type="ECO:0000256" key="2">
    <source>
        <dbReference type="ARBA" id="ARBA00023015"/>
    </source>
</evidence>
<gene>
    <name evidence="7" type="primary">fecI_1</name>
    <name evidence="7" type="ORF">PS659_00071</name>
</gene>
<dbReference type="InterPro" id="IPR013325">
    <property type="entry name" value="RNA_pol_sigma_r2"/>
</dbReference>
<dbReference type="SUPFAM" id="SSF88659">
    <property type="entry name" value="Sigma3 and sigma4 domains of RNA polymerase sigma factors"/>
    <property type="match status" value="1"/>
</dbReference>
<dbReference type="GO" id="GO:0016987">
    <property type="term" value="F:sigma factor activity"/>
    <property type="evidence" value="ECO:0007669"/>
    <property type="project" value="UniProtKB-KW"/>
</dbReference>
<dbReference type="AlphaFoldDB" id="A0A5E6P5R5"/>
<evidence type="ECO:0000256" key="1">
    <source>
        <dbReference type="ARBA" id="ARBA00010641"/>
    </source>
</evidence>
<proteinExistence type="inferred from homology"/>
<dbReference type="SUPFAM" id="SSF88946">
    <property type="entry name" value="Sigma2 domain of RNA polymerase sigma factors"/>
    <property type="match status" value="1"/>
</dbReference>
<dbReference type="OrthoDB" id="9797134at2"/>
<dbReference type="Pfam" id="PF08281">
    <property type="entry name" value="Sigma70_r4_2"/>
    <property type="match status" value="1"/>
</dbReference>
<accession>A0A5E6P5R5</accession>
<dbReference type="Pfam" id="PF04542">
    <property type="entry name" value="Sigma70_r2"/>
    <property type="match status" value="1"/>
</dbReference>
<name>A0A5E6P5R5_PSEFL</name>
<protein>
    <submittedName>
        <fullName evidence="7">Putative RNA polymerase sigma factor FecI</fullName>
    </submittedName>
</protein>
<dbReference type="CDD" id="cd06171">
    <property type="entry name" value="Sigma70_r4"/>
    <property type="match status" value="1"/>
</dbReference>
<dbReference type="InterPro" id="IPR036388">
    <property type="entry name" value="WH-like_DNA-bd_sf"/>
</dbReference>
<feature type="domain" description="RNA polymerase sigma factor 70 region 4 type 2" evidence="6">
    <location>
        <begin position="109"/>
        <end position="161"/>
    </location>
</feature>
<dbReference type="PANTHER" id="PTHR43133:SF63">
    <property type="entry name" value="RNA POLYMERASE SIGMA FACTOR FECI-RELATED"/>
    <property type="match status" value="1"/>
</dbReference>
<dbReference type="NCBIfam" id="TIGR02937">
    <property type="entry name" value="sigma70-ECF"/>
    <property type="match status" value="1"/>
</dbReference>
<keyword evidence="3" id="KW-0731">Sigma factor</keyword>
<organism evidence="7 8">
    <name type="scientific">Pseudomonas fluorescens</name>
    <dbReference type="NCBI Taxonomy" id="294"/>
    <lineage>
        <taxon>Bacteria</taxon>
        <taxon>Pseudomonadati</taxon>
        <taxon>Pseudomonadota</taxon>
        <taxon>Gammaproteobacteria</taxon>
        <taxon>Pseudomonadales</taxon>
        <taxon>Pseudomonadaceae</taxon>
        <taxon>Pseudomonas</taxon>
    </lineage>
</organism>
<evidence type="ECO:0000313" key="8">
    <source>
        <dbReference type="Proteomes" id="UP000326729"/>
    </source>
</evidence>
<keyword evidence="4" id="KW-0804">Transcription</keyword>
<dbReference type="InterPro" id="IPR007627">
    <property type="entry name" value="RNA_pol_sigma70_r2"/>
</dbReference>
<evidence type="ECO:0000313" key="7">
    <source>
        <dbReference type="EMBL" id="VVM36807.1"/>
    </source>
</evidence>
<dbReference type="InterPro" id="IPR013324">
    <property type="entry name" value="RNA_pol_sigma_r3/r4-like"/>
</dbReference>
<reference evidence="7 8" key="1">
    <citation type="submission" date="2019-09" db="EMBL/GenBank/DDBJ databases">
        <authorList>
            <person name="Chandra G."/>
            <person name="Truman W A."/>
        </authorList>
    </citation>
    <scope>NUCLEOTIDE SEQUENCE [LARGE SCALE GENOMIC DNA]</scope>
    <source>
        <strain evidence="7">PS659</strain>
    </source>
</reference>